<feature type="domain" description="TPM" evidence="1">
    <location>
        <begin position="3"/>
        <end position="118"/>
    </location>
</feature>
<accession>A0A521AN74</accession>
<dbReference type="RefSeq" id="WP_142531672.1">
    <property type="nucleotide sequence ID" value="NZ_FXTB01000001.1"/>
</dbReference>
<dbReference type="Pfam" id="PF04536">
    <property type="entry name" value="TPM_phosphatase"/>
    <property type="match status" value="1"/>
</dbReference>
<proteinExistence type="predicted"/>
<dbReference type="EMBL" id="FXTB01000001">
    <property type="protein sequence ID" value="SMO36263.1"/>
    <property type="molecule type" value="Genomic_DNA"/>
</dbReference>
<evidence type="ECO:0000313" key="3">
    <source>
        <dbReference type="Proteomes" id="UP000319040"/>
    </source>
</evidence>
<sequence length="143" mass="16139">MSDIIDKSDRQRLVAAIQKAEKNTSGEIRIHIENTCPEELMDRAAFLFEKLKMHKTELRNGVLFYLAMKDRVFAVLGDAGINSKVPEGFWDNIKAEMTTLFKNDDPIGAIETGVLMAGEQLQSHFPYQSDDVNELSDEISFGK</sequence>
<evidence type="ECO:0000259" key="1">
    <source>
        <dbReference type="Pfam" id="PF04536"/>
    </source>
</evidence>
<organism evidence="2 3">
    <name type="scientific">Saccharicrinis carchari</name>
    <dbReference type="NCBI Taxonomy" id="1168039"/>
    <lineage>
        <taxon>Bacteria</taxon>
        <taxon>Pseudomonadati</taxon>
        <taxon>Bacteroidota</taxon>
        <taxon>Bacteroidia</taxon>
        <taxon>Marinilabiliales</taxon>
        <taxon>Marinilabiliaceae</taxon>
        <taxon>Saccharicrinis</taxon>
    </lineage>
</organism>
<dbReference type="AlphaFoldDB" id="A0A521AN74"/>
<dbReference type="Proteomes" id="UP000319040">
    <property type="component" value="Unassembled WGS sequence"/>
</dbReference>
<dbReference type="OrthoDB" id="9786161at2"/>
<keyword evidence="3" id="KW-1185">Reference proteome</keyword>
<reference evidence="2 3" key="1">
    <citation type="submission" date="2017-05" db="EMBL/GenBank/DDBJ databases">
        <authorList>
            <person name="Varghese N."/>
            <person name="Submissions S."/>
        </authorList>
    </citation>
    <scope>NUCLEOTIDE SEQUENCE [LARGE SCALE GENOMIC DNA]</scope>
    <source>
        <strain evidence="2 3">DSM 27040</strain>
    </source>
</reference>
<dbReference type="Gene3D" id="3.10.310.50">
    <property type="match status" value="1"/>
</dbReference>
<dbReference type="PANTHER" id="PTHR30373:SF8">
    <property type="entry name" value="BLL7265 PROTEIN"/>
    <property type="match status" value="1"/>
</dbReference>
<evidence type="ECO:0000313" key="2">
    <source>
        <dbReference type="EMBL" id="SMO36263.1"/>
    </source>
</evidence>
<dbReference type="InterPro" id="IPR007621">
    <property type="entry name" value="TPM_dom"/>
</dbReference>
<gene>
    <name evidence="2" type="ORF">SAMN06265379_101276</name>
</gene>
<protein>
    <submittedName>
        <fullName evidence="2">TLP18.3, Psb32 and MOLO-1 founding protein of phosphatase</fullName>
    </submittedName>
</protein>
<dbReference type="PANTHER" id="PTHR30373">
    <property type="entry name" value="UPF0603 PROTEIN YGCG"/>
    <property type="match status" value="1"/>
</dbReference>
<name>A0A521AN74_SACCC</name>